<dbReference type="Proteomes" id="UP000440578">
    <property type="component" value="Unassembled WGS sequence"/>
</dbReference>
<name>A0A6A4VJI8_AMPAM</name>
<feature type="compositionally biased region" description="Basic and acidic residues" evidence="9">
    <location>
        <begin position="94"/>
        <end position="110"/>
    </location>
</feature>
<keyword evidence="6 8" id="KW-0440">LIM domain</keyword>
<dbReference type="Pfam" id="PF00412">
    <property type="entry name" value="LIM"/>
    <property type="match status" value="1"/>
</dbReference>
<keyword evidence="2" id="KW-0517">Myogenesis</keyword>
<gene>
    <name evidence="11" type="primary">Mlp84B_0</name>
    <name evidence="11" type="ORF">FJT64_010209</name>
</gene>
<feature type="domain" description="LIM zinc-binding" evidence="10">
    <location>
        <begin position="192"/>
        <end position="253"/>
    </location>
</feature>
<evidence type="ECO:0000256" key="2">
    <source>
        <dbReference type="ARBA" id="ARBA00022541"/>
    </source>
</evidence>
<evidence type="ECO:0000256" key="9">
    <source>
        <dbReference type="SAM" id="MobiDB-lite"/>
    </source>
</evidence>
<dbReference type="CDD" id="cd09326">
    <property type="entry name" value="LIM_CRP_like"/>
    <property type="match status" value="1"/>
</dbReference>
<feature type="compositionally biased region" description="Acidic residues" evidence="9">
    <location>
        <begin position="28"/>
        <end position="40"/>
    </location>
</feature>
<feature type="compositionally biased region" description="Basic and acidic residues" evidence="9">
    <location>
        <begin position="52"/>
        <end position="61"/>
    </location>
</feature>
<dbReference type="PROSITE" id="PS00478">
    <property type="entry name" value="LIM_DOMAIN_1"/>
    <property type="match status" value="1"/>
</dbReference>
<dbReference type="GO" id="GO:0005634">
    <property type="term" value="C:nucleus"/>
    <property type="evidence" value="ECO:0007669"/>
    <property type="project" value="UniProtKB-SubCell"/>
</dbReference>
<accession>A0A6A4VJI8</accession>
<dbReference type="AlphaFoldDB" id="A0A6A4VJI8"/>
<dbReference type="SUPFAM" id="SSF57716">
    <property type="entry name" value="Glucocorticoid receptor-like (DNA-binding domain)"/>
    <property type="match status" value="2"/>
</dbReference>
<protein>
    <submittedName>
        <fullName evidence="11">Muscle LIM protein Mlp84B</fullName>
    </submittedName>
</protein>
<evidence type="ECO:0000256" key="8">
    <source>
        <dbReference type="PROSITE-ProRule" id="PRU00125"/>
    </source>
</evidence>
<evidence type="ECO:0000256" key="4">
    <source>
        <dbReference type="ARBA" id="ARBA00022737"/>
    </source>
</evidence>
<feature type="region of interest" description="Disordered" evidence="9">
    <location>
        <begin position="1"/>
        <end position="157"/>
    </location>
</feature>
<dbReference type="EMBL" id="VIIS01001861">
    <property type="protein sequence ID" value="KAF0291694.1"/>
    <property type="molecule type" value="Genomic_DNA"/>
</dbReference>
<dbReference type="GO" id="GO:0042805">
    <property type="term" value="F:actinin binding"/>
    <property type="evidence" value="ECO:0007669"/>
    <property type="project" value="TreeGrafter"/>
</dbReference>
<organism evidence="11 12">
    <name type="scientific">Amphibalanus amphitrite</name>
    <name type="common">Striped barnacle</name>
    <name type="synonym">Balanus amphitrite</name>
    <dbReference type="NCBI Taxonomy" id="1232801"/>
    <lineage>
        <taxon>Eukaryota</taxon>
        <taxon>Metazoa</taxon>
        <taxon>Ecdysozoa</taxon>
        <taxon>Arthropoda</taxon>
        <taxon>Crustacea</taxon>
        <taxon>Multicrustacea</taxon>
        <taxon>Cirripedia</taxon>
        <taxon>Thoracica</taxon>
        <taxon>Thoracicalcarea</taxon>
        <taxon>Balanomorpha</taxon>
        <taxon>Balanoidea</taxon>
        <taxon>Balanidae</taxon>
        <taxon>Amphibalaninae</taxon>
        <taxon>Amphibalanus</taxon>
    </lineage>
</organism>
<sequence length="331" mass="37009">MAEVVVEENATPIETEPEQQGETTDILEPVEELPLDDEMVEMLPTVIEDPENEAKEQKELLEELVEETEESGDQPQTDVDDKHESTQENEAQEGELKPVEKADETTDEKKEKKKRKRSKEERKKKKSVEEKDVVPEQKSSKLNFNRQYENVPPDEPGAATIKKIISAKKAQEAEPAEVPNIPEAAIRAPPGEGCPRCGGAVFEAERMKSRFRSYHKPCFNCKACHRILDSTLACDGPDKDVYCKLCYAKKYGPKGYGFGGGKAFLQSDIIAAESPQSKPEWVKLDRTTIRPTEGSGCPRCGGAVFAAELMMSKGQVSHLYFCSPWCNVRKL</sequence>
<dbReference type="FunFam" id="2.10.110.10:FF:000001">
    <property type="entry name" value="Cysteine and glycine-rich protein 1"/>
    <property type="match status" value="1"/>
</dbReference>
<feature type="compositionally biased region" description="Basic and acidic residues" evidence="9">
    <location>
        <begin position="127"/>
        <end position="139"/>
    </location>
</feature>
<keyword evidence="12" id="KW-1185">Reference proteome</keyword>
<dbReference type="PANTHER" id="PTHR24215:SF35">
    <property type="entry name" value="MUSCLE LIM PROTEIN MLP84B"/>
    <property type="match status" value="1"/>
</dbReference>
<keyword evidence="5 8" id="KW-0862">Zinc</keyword>
<evidence type="ECO:0000256" key="3">
    <source>
        <dbReference type="ARBA" id="ARBA00022723"/>
    </source>
</evidence>
<dbReference type="PANTHER" id="PTHR24215">
    <property type="entry name" value="RHO-GTPASE-ACTIVATING PROTEIN LRG1"/>
    <property type="match status" value="1"/>
</dbReference>
<evidence type="ECO:0000256" key="5">
    <source>
        <dbReference type="ARBA" id="ARBA00022833"/>
    </source>
</evidence>
<dbReference type="GO" id="GO:0060537">
    <property type="term" value="P:muscle tissue development"/>
    <property type="evidence" value="ECO:0007669"/>
    <property type="project" value="TreeGrafter"/>
</dbReference>
<evidence type="ECO:0000256" key="6">
    <source>
        <dbReference type="ARBA" id="ARBA00023038"/>
    </source>
</evidence>
<keyword evidence="7" id="KW-0539">Nucleus</keyword>
<reference evidence="11 12" key="1">
    <citation type="submission" date="2019-07" db="EMBL/GenBank/DDBJ databases">
        <title>Draft genome assembly of a fouling barnacle, Amphibalanus amphitrite (Darwin, 1854): The first reference genome for Thecostraca.</title>
        <authorList>
            <person name="Kim W."/>
        </authorList>
    </citation>
    <scope>NUCLEOTIDE SEQUENCE [LARGE SCALE GENOMIC DNA]</scope>
    <source>
        <strain evidence="11">SNU_AA5</strain>
        <tissue evidence="11">Soma without cirri and trophi</tissue>
    </source>
</reference>
<evidence type="ECO:0000313" key="12">
    <source>
        <dbReference type="Proteomes" id="UP000440578"/>
    </source>
</evidence>
<keyword evidence="3 8" id="KW-0479">Metal-binding</keyword>
<feature type="compositionally biased region" description="Basic residues" evidence="9">
    <location>
        <begin position="111"/>
        <end position="126"/>
    </location>
</feature>
<comment type="subcellular location">
    <subcellularLocation>
        <location evidence="1">Nucleus</location>
    </subcellularLocation>
</comment>
<proteinExistence type="predicted"/>
<dbReference type="SMART" id="SM00132">
    <property type="entry name" value="LIM"/>
    <property type="match status" value="1"/>
</dbReference>
<dbReference type="GO" id="GO:0045214">
    <property type="term" value="P:sarcomere organization"/>
    <property type="evidence" value="ECO:0007669"/>
    <property type="project" value="TreeGrafter"/>
</dbReference>
<dbReference type="GO" id="GO:0007517">
    <property type="term" value="P:muscle organ development"/>
    <property type="evidence" value="ECO:0007669"/>
    <property type="project" value="UniProtKB-KW"/>
</dbReference>
<evidence type="ECO:0000313" key="11">
    <source>
        <dbReference type="EMBL" id="KAF0291694.1"/>
    </source>
</evidence>
<dbReference type="GO" id="GO:0030018">
    <property type="term" value="C:Z disc"/>
    <property type="evidence" value="ECO:0007669"/>
    <property type="project" value="TreeGrafter"/>
</dbReference>
<dbReference type="GO" id="GO:0046872">
    <property type="term" value="F:metal ion binding"/>
    <property type="evidence" value="ECO:0007669"/>
    <property type="project" value="UniProtKB-KW"/>
</dbReference>
<evidence type="ECO:0000256" key="1">
    <source>
        <dbReference type="ARBA" id="ARBA00004123"/>
    </source>
</evidence>
<dbReference type="Gene3D" id="2.10.110.10">
    <property type="entry name" value="Cysteine Rich Protein"/>
    <property type="match status" value="1"/>
</dbReference>
<feature type="compositionally biased region" description="Acidic residues" evidence="9">
    <location>
        <begin position="62"/>
        <end position="72"/>
    </location>
</feature>
<comment type="caution">
    <text evidence="11">The sequence shown here is derived from an EMBL/GenBank/DDBJ whole genome shotgun (WGS) entry which is preliminary data.</text>
</comment>
<dbReference type="InterPro" id="IPR001781">
    <property type="entry name" value="Znf_LIM"/>
</dbReference>
<evidence type="ECO:0000256" key="7">
    <source>
        <dbReference type="ARBA" id="ARBA00023242"/>
    </source>
</evidence>
<dbReference type="GO" id="GO:0008307">
    <property type="term" value="F:structural constituent of muscle"/>
    <property type="evidence" value="ECO:0007669"/>
    <property type="project" value="TreeGrafter"/>
</dbReference>
<dbReference type="PROSITE" id="PS50023">
    <property type="entry name" value="LIM_DOMAIN_2"/>
    <property type="match status" value="1"/>
</dbReference>
<keyword evidence="4" id="KW-0677">Repeat</keyword>
<dbReference type="OrthoDB" id="1679758at2759"/>
<evidence type="ECO:0000259" key="10">
    <source>
        <dbReference type="PROSITE" id="PS50023"/>
    </source>
</evidence>